<organism evidence="1 2">
    <name type="scientific">Hanamia caeni</name>
    <dbReference type="NCBI Taxonomy" id="2294116"/>
    <lineage>
        <taxon>Bacteria</taxon>
        <taxon>Pseudomonadati</taxon>
        <taxon>Bacteroidota</taxon>
        <taxon>Chitinophagia</taxon>
        <taxon>Chitinophagales</taxon>
        <taxon>Chitinophagaceae</taxon>
        <taxon>Hanamia</taxon>
    </lineage>
</organism>
<accession>A0A3M9N7N7</accession>
<protein>
    <submittedName>
        <fullName evidence="1">Uncharacterized protein</fullName>
    </submittedName>
</protein>
<evidence type="ECO:0000313" key="2">
    <source>
        <dbReference type="Proteomes" id="UP000267223"/>
    </source>
</evidence>
<sequence>MATQTTILFWSEKEQKKCEKISHQRIMCFGIECFGIEFAVTVLYRICLDVISSFLNNAIIIG</sequence>
<dbReference type="EMBL" id="RJJR01000022">
    <property type="protein sequence ID" value="RNI33327.1"/>
    <property type="molecule type" value="Genomic_DNA"/>
</dbReference>
<comment type="caution">
    <text evidence="1">The sequence shown here is derived from an EMBL/GenBank/DDBJ whole genome shotgun (WGS) entry which is preliminary data.</text>
</comment>
<keyword evidence="2" id="KW-1185">Reference proteome</keyword>
<name>A0A3M9N7N7_9BACT</name>
<evidence type="ECO:0000313" key="1">
    <source>
        <dbReference type="EMBL" id="RNI33327.1"/>
    </source>
</evidence>
<dbReference type="AlphaFoldDB" id="A0A3M9N7N7"/>
<reference evidence="1 2" key="1">
    <citation type="submission" date="2018-11" db="EMBL/GenBank/DDBJ databases">
        <title>Draft genome sequence of Ferruginibacter sp. BO-59.</title>
        <authorList>
            <person name="Im W.T."/>
        </authorList>
    </citation>
    <scope>NUCLEOTIDE SEQUENCE [LARGE SCALE GENOMIC DNA]</scope>
    <source>
        <strain evidence="1 2">BO-59</strain>
    </source>
</reference>
<proteinExistence type="predicted"/>
<gene>
    <name evidence="1" type="ORF">EFY79_19440</name>
</gene>
<dbReference type="Proteomes" id="UP000267223">
    <property type="component" value="Unassembled WGS sequence"/>
</dbReference>